<dbReference type="EMBL" id="CM041538">
    <property type="protein sequence ID" value="KAI3368890.1"/>
    <property type="molecule type" value="Genomic_DNA"/>
</dbReference>
<sequence>MDSKMCKALPGIYLERYFEGVDWHEVTQNCAKAWVQLEVTAGKRSGGVLSWDDDDSEMKCYREACGAEEMRFNLSSHSAVCVEVNAFRATFGASALVTFKCRSSAREQLLPFCLSFYFCLFFAATSLHPLLLLSICPVPTFLGTHGVQQLLGQHRWWSTDCLALASYPGELPVVDTETAGKRCRGVDINVVPGSLCCYSVNPPGGRSAASASPPPRLGQRRGDAAWREVQTSMGFEDKQAHMHKHIALRLRAVQLLLTGCITAWGDAASQDAL</sequence>
<name>A0ACB8WMK0_9TELE</name>
<organism evidence="1 2">
    <name type="scientific">Scortum barcoo</name>
    <name type="common">barcoo grunter</name>
    <dbReference type="NCBI Taxonomy" id="214431"/>
    <lineage>
        <taxon>Eukaryota</taxon>
        <taxon>Metazoa</taxon>
        <taxon>Chordata</taxon>
        <taxon>Craniata</taxon>
        <taxon>Vertebrata</taxon>
        <taxon>Euteleostomi</taxon>
        <taxon>Actinopterygii</taxon>
        <taxon>Neopterygii</taxon>
        <taxon>Teleostei</taxon>
        <taxon>Neoteleostei</taxon>
        <taxon>Acanthomorphata</taxon>
        <taxon>Eupercaria</taxon>
        <taxon>Centrarchiformes</taxon>
        <taxon>Terapontoidei</taxon>
        <taxon>Terapontidae</taxon>
        <taxon>Scortum</taxon>
    </lineage>
</organism>
<dbReference type="Proteomes" id="UP000831701">
    <property type="component" value="Chromosome 8"/>
</dbReference>
<reference evidence="1" key="1">
    <citation type="submission" date="2022-04" db="EMBL/GenBank/DDBJ databases">
        <title>Jade perch genome.</title>
        <authorList>
            <person name="Chao B."/>
        </authorList>
    </citation>
    <scope>NUCLEOTIDE SEQUENCE</scope>
    <source>
        <strain evidence="1">CB-2022</strain>
    </source>
</reference>
<evidence type="ECO:0000313" key="1">
    <source>
        <dbReference type="EMBL" id="KAI3368890.1"/>
    </source>
</evidence>
<proteinExistence type="predicted"/>
<protein>
    <submittedName>
        <fullName evidence="1">Uncharacterized protein</fullName>
    </submittedName>
</protein>
<gene>
    <name evidence="1" type="ORF">L3Q82_025872</name>
</gene>
<accession>A0ACB8WMK0</accession>
<comment type="caution">
    <text evidence="1">The sequence shown here is derived from an EMBL/GenBank/DDBJ whole genome shotgun (WGS) entry which is preliminary data.</text>
</comment>
<evidence type="ECO:0000313" key="2">
    <source>
        <dbReference type="Proteomes" id="UP000831701"/>
    </source>
</evidence>
<keyword evidence="2" id="KW-1185">Reference proteome</keyword>